<feature type="compositionally biased region" description="Basic and acidic residues" evidence="1">
    <location>
        <begin position="152"/>
        <end position="161"/>
    </location>
</feature>
<protein>
    <submittedName>
        <fullName evidence="2">Uncharacterized protein</fullName>
    </submittedName>
</protein>
<feature type="compositionally biased region" description="Acidic residues" evidence="1">
    <location>
        <begin position="202"/>
        <end position="218"/>
    </location>
</feature>
<dbReference type="EMBL" id="CATQJL010000326">
    <property type="protein sequence ID" value="CAJ0609800.1"/>
    <property type="molecule type" value="Genomic_DNA"/>
</dbReference>
<accession>A0AA36MH08</accession>
<keyword evidence="3" id="KW-1185">Reference proteome</keyword>
<evidence type="ECO:0000313" key="3">
    <source>
        <dbReference type="Proteomes" id="UP001176961"/>
    </source>
</evidence>
<feature type="region of interest" description="Disordered" evidence="1">
    <location>
        <begin position="122"/>
        <end position="166"/>
    </location>
</feature>
<proteinExistence type="predicted"/>
<feature type="compositionally biased region" description="Basic and acidic residues" evidence="1">
    <location>
        <begin position="130"/>
        <end position="142"/>
    </location>
</feature>
<sequence length="312" mass="35721">MTDFDDINVVIEDHLAALEVISQRILNVRKRMQQEDRSEHAIREEQILTAINALTDVQDSTAKKIEIIEGHLLVMVTKLKGMAENLKQPDTQTDTAMQLKGILDGALATMITKMNEWQSLAQMPQSQETVARRETNAEKEVSLEEGPTAEIESERELKEENVGGDDNDLVEEDLQLQDDAPNAEEQDENELREEELHLQEELPTDDNAMDQEEGELAEQDPKKDVEPKAREPRPRDRIEDERRHQQLTEELEQVMEAERNFKQLIQDLADRKVCPLYLGRMTEQADAFDCPGFSTAFRLPMRSRDPPPVAIV</sequence>
<feature type="region of interest" description="Disordered" evidence="1">
    <location>
        <begin position="176"/>
        <end position="195"/>
    </location>
</feature>
<evidence type="ECO:0000256" key="1">
    <source>
        <dbReference type="SAM" id="MobiDB-lite"/>
    </source>
</evidence>
<feature type="compositionally biased region" description="Basic and acidic residues" evidence="1">
    <location>
        <begin position="219"/>
        <end position="244"/>
    </location>
</feature>
<evidence type="ECO:0000313" key="2">
    <source>
        <dbReference type="EMBL" id="CAJ0609800.1"/>
    </source>
</evidence>
<name>A0AA36MH08_CYLNA</name>
<organism evidence="2 3">
    <name type="scientific">Cylicocyclus nassatus</name>
    <name type="common">Nematode worm</name>
    <dbReference type="NCBI Taxonomy" id="53992"/>
    <lineage>
        <taxon>Eukaryota</taxon>
        <taxon>Metazoa</taxon>
        <taxon>Ecdysozoa</taxon>
        <taxon>Nematoda</taxon>
        <taxon>Chromadorea</taxon>
        <taxon>Rhabditida</taxon>
        <taxon>Rhabditina</taxon>
        <taxon>Rhabditomorpha</taxon>
        <taxon>Strongyloidea</taxon>
        <taxon>Strongylidae</taxon>
        <taxon>Cylicocyclus</taxon>
    </lineage>
</organism>
<dbReference type="AlphaFoldDB" id="A0AA36MH08"/>
<dbReference type="Proteomes" id="UP001176961">
    <property type="component" value="Unassembled WGS sequence"/>
</dbReference>
<comment type="caution">
    <text evidence="2">The sequence shown here is derived from an EMBL/GenBank/DDBJ whole genome shotgun (WGS) entry which is preliminary data.</text>
</comment>
<gene>
    <name evidence="2" type="ORF">CYNAS_LOCUS21783</name>
</gene>
<feature type="compositionally biased region" description="Acidic residues" evidence="1">
    <location>
        <begin position="176"/>
        <end position="193"/>
    </location>
</feature>
<feature type="region of interest" description="Disordered" evidence="1">
    <location>
        <begin position="200"/>
        <end position="244"/>
    </location>
</feature>
<reference evidence="2" key="1">
    <citation type="submission" date="2023-07" db="EMBL/GenBank/DDBJ databases">
        <authorList>
            <consortium name="CYATHOMIX"/>
        </authorList>
    </citation>
    <scope>NUCLEOTIDE SEQUENCE</scope>
    <source>
        <strain evidence="2">N/A</strain>
    </source>
</reference>